<dbReference type="PANTHER" id="PTHR30026:SF20">
    <property type="entry name" value="OUTER MEMBRANE PROTEIN TOLC"/>
    <property type="match status" value="1"/>
</dbReference>
<dbReference type="RefSeq" id="WP_344828583.1">
    <property type="nucleotide sequence ID" value="NZ_BAABEZ010000024.1"/>
</dbReference>
<comment type="similarity">
    <text evidence="2">Belongs to the outer membrane factor (OMF) (TC 1.B.17) family.</text>
</comment>
<dbReference type="Pfam" id="PF02321">
    <property type="entry name" value="OEP"/>
    <property type="match status" value="2"/>
</dbReference>
<keyword evidence="10" id="KW-1185">Reference proteome</keyword>
<keyword evidence="6" id="KW-0472">Membrane</keyword>
<reference evidence="10" key="1">
    <citation type="journal article" date="2019" name="Int. J. Syst. Evol. Microbiol.">
        <title>The Global Catalogue of Microorganisms (GCM) 10K type strain sequencing project: providing services to taxonomists for standard genome sequencing and annotation.</title>
        <authorList>
            <consortium name="The Broad Institute Genomics Platform"/>
            <consortium name="The Broad Institute Genome Sequencing Center for Infectious Disease"/>
            <person name="Wu L."/>
            <person name="Ma J."/>
        </authorList>
    </citation>
    <scope>NUCLEOTIDE SEQUENCE [LARGE SCALE GENOMIC DNA]</scope>
    <source>
        <strain evidence="10">JCM 31921</strain>
    </source>
</reference>
<evidence type="ECO:0000313" key="10">
    <source>
        <dbReference type="Proteomes" id="UP001501410"/>
    </source>
</evidence>
<keyword evidence="4" id="KW-1134">Transmembrane beta strand</keyword>
<evidence type="ECO:0000313" key="9">
    <source>
        <dbReference type="EMBL" id="GAA4459001.1"/>
    </source>
</evidence>
<accession>A0ABP8N2S4</accession>
<keyword evidence="3" id="KW-0813">Transport</keyword>
<feature type="signal peptide" evidence="8">
    <location>
        <begin position="1"/>
        <end position="22"/>
    </location>
</feature>
<dbReference type="InterPro" id="IPR003423">
    <property type="entry name" value="OMP_efflux"/>
</dbReference>
<evidence type="ECO:0000256" key="2">
    <source>
        <dbReference type="ARBA" id="ARBA00007613"/>
    </source>
</evidence>
<proteinExistence type="inferred from homology"/>
<keyword evidence="8" id="KW-0732">Signal</keyword>
<protein>
    <submittedName>
        <fullName evidence="9">TolC family protein</fullName>
    </submittedName>
</protein>
<dbReference type="PANTHER" id="PTHR30026">
    <property type="entry name" value="OUTER MEMBRANE PROTEIN TOLC"/>
    <property type="match status" value="1"/>
</dbReference>
<evidence type="ECO:0000256" key="1">
    <source>
        <dbReference type="ARBA" id="ARBA00004442"/>
    </source>
</evidence>
<dbReference type="InterPro" id="IPR051906">
    <property type="entry name" value="TolC-like"/>
</dbReference>
<name>A0ABP8N2S4_9BACT</name>
<gene>
    <name evidence="9" type="ORF">GCM10023092_28220</name>
</gene>
<evidence type="ECO:0000256" key="8">
    <source>
        <dbReference type="SAM" id="SignalP"/>
    </source>
</evidence>
<feature type="chain" id="PRO_5045243788" evidence="8">
    <location>
        <begin position="23"/>
        <end position="444"/>
    </location>
</feature>
<dbReference type="SUPFAM" id="SSF56954">
    <property type="entry name" value="Outer membrane efflux proteins (OEP)"/>
    <property type="match status" value="1"/>
</dbReference>
<comment type="caution">
    <text evidence="9">The sequence shown here is derived from an EMBL/GenBank/DDBJ whole genome shotgun (WGS) entry which is preliminary data.</text>
</comment>
<dbReference type="Gene3D" id="1.20.1600.10">
    <property type="entry name" value="Outer membrane efflux proteins (OEP)"/>
    <property type="match status" value="1"/>
</dbReference>
<evidence type="ECO:0000256" key="3">
    <source>
        <dbReference type="ARBA" id="ARBA00022448"/>
    </source>
</evidence>
<comment type="subcellular location">
    <subcellularLocation>
        <location evidence="1">Cell outer membrane</location>
    </subcellularLocation>
</comment>
<keyword evidence="7" id="KW-0998">Cell outer membrane</keyword>
<evidence type="ECO:0000256" key="5">
    <source>
        <dbReference type="ARBA" id="ARBA00022692"/>
    </source>
</evidence>
<keyword evidence="5" id="KW-0812">Transmembrane</keyword>
<evidence type="ECO:0000256" key="6">
    <source>
        <dbReference type="ARBA" id="ARBA00023136"/>
    </source>
</evidence>
<organism evidence="9 10">
    <name type="scientific">Rurimicrobium arvi</name>
    <dbReference type="NCBI Taxonomy" id="2049916"/>
    <lineage>
        <taxon>Bacteria</taxon>
        <taxon>Pseudomonadati</taxon>
        <taxon>Bacteroidota</taxon>
        <taxon>Chitinophagia</taxon>
        <taxon>Chitinophagales</taxon>
        <taxon>Chitinophagaceae</taxon>
        <taxon>Rurimicrobium</taxon>
    </lineage>
</organism>
<evidence type="ECO:0000256" key="7">
    <source>
        <dbReference type="ARBA" id="ARBA00023237"/>
    </source>
</evidence>
<dbReference type="Proteomes" id="UP001501410">
    <property type="component" value="Unassembled WGS sequence"/>
</dbReference>
<evidence type="ECO:0000256" key="4">
    <source>
        <dbReference type="ARBA" id="ARBA00022452"/>
    </source>
</evidence>
<dbReference type="EMBL" id="BAABEZ010000024">
    <property type="protein sequence ID" value="GAA4459001.1"/>
    <property type="molecule type" value="Genomic_DNA"/>
</dbReference>
<sequence>MNKHMRKALFICTLLLSGNVFAQSGPVRSYLDIISIALKNNYDIELARNNTRIAAAQNTAGAAGMLPRLDINANGNKASNDTKQDFSSGLTVNQKGVQSETVAAGAYLTWTVFDGLKMFATKERLKLLEQQSELSLRLQVETTIEEVTLYYYQVVKQQQLINGIEASMSVSDERIHIADKKLTLGSGSNVELLQAKLDMNALKSDWITQRYILNEYKNNLMVLIKEQPDTSFTVDTNFEFAPIASMEQIREMVERNNTSIALAGKNVLVYDQTIRELRSQTMPRLALNTNYVFSRNSNAAGFTLLNQNTGLNYGFTFTWNLFNGLNTRNQVKVAKLQTDNARLQFDQTKLSVGAAALSAYTRWVGDREIMTLEEENILLARQGLFIATERERLGLGNYLETKQSQSSFQDAITRLVNARYNLKQSEMALRRLSGSLTRDSSLAK</sequence>